<feature type="compositionally biased region" description="Basic and acidic residues" evidence="1">
    <location>
        <begin position="827"/>
        <end position="838"/>
    </location>
</feature>
<dbReference type="CDD" id="cd15482">
    <property type="entry name" value="Sialidase_non-viral"/>
    <property type="match status" value="1"/>
</dbReference>
<dbReference type="VEuPathDB" id="TriTrypDB:TcCLB.506789.20"/>
<dbReference type="PRINTS" id="PR01803">
    <property type="entry name" value="TCSIALIDASE"/>
</dbReference>
<dbReference type="VEuPathDB" id="TriTrypDB:C3747_65g217"/>
<evidence type="ECO:0000259" key="2">
    <source>
        <dbReference type="Pfam" id="PF13859"/>
    </source>
</evidence>
<dbReference type="InterPro" id="IPR013320">
    <property type="entry name" value="ConA-like_dom_sf"/>
</dbReference>
<dbReference type="VEuPathDB" id="TriTrypDB:C4B63_29g325"/>
<dbReference type="VEuPathDB" id="TriTrypDB:TCSYLVIO_010027"/>
<accession>A0A2V2VBV5</accession>
<evidence type="ECO:0000259" key="3">
    <source>
        <dbReference type="Pfam" id="PF22925"/>
    </source>
</evidence>
<dbReference type="InterPro" id="IPR021287">
    <property type="entry name" value="Trans-sialidase_CS"/>
</dbReference>
<dbReference type="Proteomes" id="UP000246121">
    <property type="component" value="Unassembled WGS sequence"/>
</dbReference>
<organism evidence="4 5">
    <name type="scientific">Trypanosoma cruzi</name>
    <dbReference type="NCBI Taxonomy" id="5693"/>
    <lineage>
        <taxon>Eukaryota</taxon>
        <taxon>Discoba</taxon>
        <taxon>Euglenozoa</taxon>
        <taxon>Kinetoplastea</taxon>
        <taxon>Metakinetoplastina</taxon>
        <taxon>Trypanosomatida</taxon>
        <taxon>Trypanosomatidae</taxon>
        <taxon>Trypanosoma</taxon>
        <taxon>Schizotrypanum</taxon>
    </lineage>
</organism>
<reference evidence="4 5" key="1">
    <citation type="journal article" date="2018" name="Microb. Genom.">
        <title>Expanding an expanded genome: long-read sequencing of Trypanosoma cruzi.</title>
        <authorList>
            <person name="Berna L."/>
            <person name="Rodriguez M."/>
            <person name="Chiribao M.L."/>
            <person name="Parodi-Talice A."/>
            <person name="Pita S."/>
            <person name="Rijo G."/>
            <person name="Alvarez-Valin F."/>
            <person name="Robello C."/>
        </authorList>
    </citation>
    <scope>NUCLEOTIDE SEQUENCE [LARGE SCALE GENOMIC DNA]</scope>
    <source>
        <strain evidence="4 5">Dm28c</strain>
    </source>
</reference>
<dbReference type="VEuPathDB" id="TriTrypDB:TcBrA4_0141280"/>
<comment type="caution">
    <text evidence="4">The sequence shown here is derived from an EMBL/GenBank/DDBJ whole genome shotgun (WGS) entry which is preliminary data.</text>
</comment>
<dbReference type="Pfam" id="PF11052">
    <property type="entry name" value="Tr-sialidase_C"/>
    <property type="match status" value="1"/>
</dbReference>
<dbReference type="Gene3D" id="2.60.120.200">
    <property type="match status" value="1"/>
</dbReference>
<feature type="compositionally biased region" description="Low complexity" evidence="1">
    <location>
        <begin position="790"/>
        <end position="801"/>
    </location>
</feature>
<dbReference type="SUPFAM" id="SSF49899">
    <property type="entry name" value="Concanavalin A-like lectins/glucanases"/>
    <property type="match status" value="1"/>
</dbReference>
<dbReference type="VEuPathDB" id="TriTrypDB:TcYC6_0159360"/>
<feature type="compositionally biased region" description="Basic and acidic residues" evidence="1">
    <location>
        <begin position="25"/>
        <end position="34"/>
    </location>
</feature>
<dbReference type="VEuPathDB" id="TriTrypDB:BCY84_06845"/>
<dbReference type="InterPro" id="IPR055239">
    <property type="entry name" value="TS_C"/>
</dbReference>
<feature type="domain" description="Trans-sialidase C-terminal" evidence="3">
    <location>
        <begin position="512"/>
        <end position="724"/>
    </location>
</feature>
<dbReference type="Pfam" id="PF13859">
    <property type="entry name" value="BNR_3"/>
    <property type="match status" value="1"/>
</dbReference>
<gene>
    <name evidence="4" type="ORF">C4B63_29g325</name>
</gene>
<proteinExistence type="predicted"/>
<dbReference type="VEuPathDB" id="TriTrypDB:TCDM_13449"/>
<feature type="compositionally biased region" description="Polar residues" evidence="1">
    <location>
        <begin position="763"/>
        <end position="780"/>
    </location>
</feature>
<dbReference type="VEuPathDB" id="TriTrypDB:ECC02_013696"/>
<dbReference type="VEuPathDB" id="TriTrypDB:TcCL_ESM09912"/>
<name>A0A2V2VBV5_TRYCR</name>
<feature type="region of interest" description="Disordered" evidence="1">
    <location>
        <begin position="1"/>
        <end position="40"/>
    </location>
</feature>
<dbReference type="EMBL" id="PRFA01000029">
    <property type="protein sequence ID" value="PWU93829.1"/>
    <property type="molecule type" value="Genomic_DNA"/>
</dbReference>
<dbReference type="Gene3D" id="2.120.10.10">
    <property type="match status" value="1"/>
</dbReference>
<dbReference type="SUPFAM" id="SSF50939">
    <property type="entry name" value="Sialidases"/>
    <property type="match status" value="1"/>
</dbReference>
<dbReference type="VEuPathDB" id="TriTrypDB:TcCLB.507861.24"/>
<dbReference type="AlphaFoldDB" id="A0A2V2VBV5"/>
<evidence type="ECO:0000313" key="4">
    <source>
        <dbReference type="EMBL" id="PWU93829.1"/>
    </source>
</evidence>
<evidence type="ECO:0000313" key="5">
    <source>
        <dbReference type="Proteomes" id="UP000246121"/>
    </source>
</evidence>
<protein>
    <submittedName>
        <fullName evidence="4">Putative trans-sialidase, Group V</fullName>
    </submittedName>
</protein>
<dbReference type="InterPro" id="IPR011040">
    <property type="entry name" value="Sialidase"/>
</dbReference>
<feature type="compositionally biased region" description="Polar residues" evidence="1">
    <location>
        <begin position="815"/>
        <end position="824"/>
    </location>
</feature>
<dbReference type="Pfam" id="PF22925">
    <property type="entry name" value="TS_C"/>
    <property type="match status" value="1"/>
</dbReference>
<dbReference type="VEuPathDB" id="TriTrypDB:TcCL_NonESM08604"/>
<dbReference type="VEuPathDB" id="TriTrypDB:TcG_11350"/>
<dbReference type="VEuPathDB" id="TriTrypDB:Tc_MARK_6615"/>
<dbReference type="InterPro" id="IPR036278">
    <property type="entry name" value="Sialidase_sf"/>
</dbReference>
<dbReference type="VEuPathDB" id="TriTrypDB:TCSYLVIO_002019"/>
<dbReference type="GO" id="GO:0004308">
    <property type="term" value="F:exo-alpha-sialidase activity"/>
    <property type="evidence" value="ECO:0007669"/>
    <property type="project" value="InterPro"/>
</dbReference>
<dbReference type="InterPro" id="IPR008377">
    <property type="entry name" value="Sialidase_trypan"/>
</dbReference>
<sequence>MLSRVAAAKAPRTHNRRRVTGSSGRRREGRESEPQRPNMSRRVITSAVLLLLFFMMMCCNTGGTASNEELSDSEPSKSKSFVWRDKKDEEKVSSLRAPSLVEVNGKVFAVAEAQCKKGEDTFTGIVSQLLKQGSGVGKEEVLKDANTKTKVLEEGASGKKEKVDVSRPTTAVKGSDIYMLVGKCSRTAVRGAQGSGADDSGLLLVKGDVSGGDESNEQINWEDPKFHPRLLFDTEHELLTSVFGSGGSGVHTGDDTLVFPVEAKKKQKESDTKKDEKAVSLIIYTLKDNAASWTLSKGMSADGCGDPSVVEWKDKKLIMMTACDDGRRRVYESGDKGASWTEALGTLSRVWGNKKDGEVKGVRSGFITAKIGDDKRNVMLVTLPVYAKNGEENGNGKLHLWLTDSTHIVDIGPVSEKDDDVTASSLLYKSAGSGDNNEQKGELIALYEKKKGDEDTKSFGMVSVLLTERLQRVKEVLATWKEVDDIVSKLCPSGISEKSASPDDACSPTVEITDGLVGFLSGKFSENTWRDEYLGVNATVKVNGGGAAAATGYAEKGVTFRGAWAEWPVGSQGENQLYHFANYKFTLVATVSIDKVPEGDTHIPLMGVKMNDSGKTVLLGLSYNKEKKWKLLCGGGPLNELSSTWEPEETHQLAIMLQNGTHGSAYVDGQSVGDAPCAVENKDSKVVSHFYIGGDGGSTDNREGQGDVSVTVTNVLLYNRPLSSADITALDTKLSNSKQKDPQAVMGDALAPEVRVPPAPITVPQTTLGGDQPTAQQSLETSEDTGSDGASTKAVSTVTTSPAGKESVDPLASGASPNGHQNVDTGDGDKTQEDEPHKTPVGNVNAADANAPTTMGEGREGPAVNPEAGASSGGNGETAEGTDGQEEEVHPQDGEVNATALSSSLGNVSQGNNSDGGTVSESRMLPSLLLLLLGLWGLAAL</sequence>
<evidence type="ECO:0000256" key="1">
    <source>
        <dbReference type="SAM" id="MobiDB-lite"/>
    </source>
</evidence>
<feature type="domain" description="Sialidase" evidence="2">
    <location>
        <begin position="97"/>
        <end position="448"/>
    </location>
</feature>
<feature type="region of interest" description="Disordered" evidence="1">
    <location>
        <begin position="749"/>
        <end position="893"/>
    </location>
</feature>
<dbReference type="VEuPathDB" id="TriTrypDB:TCSYLVIO_002018"/>